<dbReference type="EMBL" id="KN644995">
    <property type="protein sequence ID" value="KHN41541.1"/>
    <property type="molecule type" value="Genomic_DNA"/>
</dbReference>
<proteinExistence type="predicted"/>
<organism evidence="1">
    <name type="scientific">Glycine soja</name>
    <name type="common">Wild soybean</name>
    <dbReference type="NCBI Taxonomy" id="3848"/>
    <lineage>
        <taxon>Eukaryota</taxon>
        <taxon>Viridiplantae</taxon>
        <taxon>Streptophyta</taxon>
        <taxon>Embryophyta</taxon>
        <taxon>Tracheophyta</taxon>
        <taxon>Spermatophyta</taxon>
        <taxon>Magnoliopsida</taxon>
        <taxon>eudicotyledons</taxon>
        <taxon>Gunneridae</taxon>
        <taxon>Pentapetalae</taxon>
        <taxon>rosids</taxon>
        <taxon>fabids</taxon>
        <taxon>Fabales</taxon>
        <taxon>Fabaceae</taxon>
        <taxon>Papilionoideae</taxon>
        <taxon>50 kb inversion clade</taxon>
        <taxon>NPAAA clade</taxon>
        <taxon>indigoferoid/millettioid clade</taxon>
        <taxon>Phaseoleae</taxon>
        <taxon>Glycine</taxon>
        <taxon>Glycine subgen. Soja</taxon>
    </lineage>
</organism>
<reference evidence="1" key="1">
    <citation type="submission" date="2014-07" db="EMBL/GenBank/DDBJ databases">
        <title>Identification of a novel salt tolerance gene in wild soybean by whole-genome sequencing.</title>
        <authorList>
            <person name="Lam H.-M."/>
            <person name="Qi X."/>
            <person name="Li M.-W."/>
            <person name="Liu X."/>
            <person name="Xie M."/>
            <person name="Ni M."/>
            <person name="Xu X."/>
        </authorList>
    </citation>
    <scope>NUCLEOTIDE SEQUENCE [LARGE SCALE GENOMIC DNA]</scope>
    <source>
        <tissue evidence="1">Root</tissue>
    </source>
</reference>
<dbReference type="InterPro" id="IPR038765">
    <property type="entry name" value="Papain-like_cys_pep_sf"/>
</dbReference>
<gene>
    <name evidence="1" type="ORF">glysoja_035391</name>
</gene>
<dbReference type="Gene3D" id="3.40.395.10">
    <property type="entry name" value="Adenoviral Proteinase, Chain A"/>
    <property type="match status" value="1"/>
</dbReference>
<dbReference type="Proteomes" id="UP000053555">
    <property type="component" value="Unassembled WGS sequence"/>
</dbReference>
<sequence>MGLFVVEDESTLLVALGKVYDNSSTIHNVCYADDVVRVNVVTYYHPDTEVLFPTSEVVLVSNKPPSKSVEQTDRANVVATDDPLGELVKKLAHWQLLVLCPRENIVVWFCSIRRKHDVHIKATVNSAMKKISITFQGKENGPPPQWIEPKSYVQAGAYECGYYVMHRMWCIVTGGLKNEWNKVCILLH</sequence>
<dbReference type="AlphaFoldDB" id="A0A0B2S495"/>
<accession>A0A0B2S495</accession>
<protein>
    <submittedName>
        <fullName evidence="1">Uncharacterized protein</fullName>
    </submittedName>
</protein>
<dbReference type="SUPFAM" id="SSF54001">
    <property type="entry name" value="Cysteine proteinases"/>
    <property type="match status" value="1"/>
</dbReference>
<evidence type="ECO:0000313" key="1">
    <source>
        <dbReference type="EMBL" id="KHN41541.1"/>
    </source>
</evidence>
<name>A0A0B2S495_GLYSO</name>